<keyword evidence="2" id="KW-1185">Reference proteome</keyword>
<proteinExistence type="predicted"/>
<gene>
    <name evidence="1" type="ORF">MRB53_014602</name>
</gene>
<dbReference type="EMBL" id="CM056812">
    <property type="protein sequence ID" value="KAJ8618416.1"/>
    <property type="molecule type" value="Genomic_DNA"/>
</dbReference>
<name>A0ACC2KBF1_PERAE</name>
<sequence length="402" mass="45102">MSSSSSLLQLFFLFSLFLWLGCSIAATAPVPVGNISRVEDAEYFNIFYGHTFKVIKNGVDGKSYLLIQSTSRMATKTRYCTPRIKSFVVPLANYSVDTTYFPVSFFELLGMVGSMKGITSDSITSECVLKWYQSGEIKLVNKTDPQQLTQFSAHFVGTSEGQQACNFATFLPTEEDTPLQRAEWIKYLGTFANLETRANEVFDAVKTNYLCLSRAAANKTTSFKPVVAWLLYSEGMWSFVKEEYKVKYVVDAGGEILDDSISKSIYNISIPDDLDNFHAILLTIDVVIDETYAPEPTAYTISTFLDNTKAQDNSSFPFLTNGRFWRYDKRIRDTAPLDWFDGGISQPQLVLADLIEAFFPSGNYNTTYFRNLGKEEGVISIVPDTCSRDSSTPMDPIIVPCQ</sequence>
<comment type="caution">
    <text evidence="1">The sequence shown here is derived from an EMBL/GenBank/DDBJ whole genome shotgun (WGS) entry which is preliminary data.</text>
</comment>
<evidence type="ECO:0000313" key="1">
    <source>
        <dbReference type="EMBL" id="KAJ8618416.1"/>
    </source>
</evidence>
<evidence type="ECO:0000313" key="2">
    <source>
        <dbReference type="Proteomes" id="UP001234297"/>
    </source>
</evidence>
<reference evidence="1 2" key="1">
    <citation type="journal article" date="2022" name="Hortic Res">
        <title>A haplotype resolved chromosomal level avocado genome allows analysis of novel avocado genes.</title>
        <authorList>
            <person name="Nath O."/>
            <person name="Fletcher S.J."/>
            <person name="Hayward A."/>
            <person name="Shaw L.M."/>
            <person name="Masouleh A.K."/>
            <person name="Furtado A."/>
            <person name="Henry R.J."/>
            <person name="Mitter N."/>
        </authorList>
    </citation>
    <scope>NUCLEOTIDE SEQUENCE [LARGE SCALE GENOMIC DNA]</scope>
    <source>
        <strain evidence="2">cv. Hass</strain>
    </source>
</reference>
<protein>
    <submittedName>
        <fullName evidence="1">Uncharacterized protein</fullName>
    </submittedName>
</protein>
<organism evidence="1 2">
    <name type="scientific">Persea americana</name>
    <name type="common">Avocado</name>
    <dbReference type="NCBI Taxonomy" id="3435"/>
    <lineage>
        <taxon>Eukaryota</taxon>
        <taxon>Viridiplantae</taxon>
        <taxon>Streptophyta</taxon>
        <taxon>Embryophyta</taxon>
        <taxon>Tracheophyta</taxon>
        <taxon>Spermatophyta</taxon>
        <taxon>Magnoliopsida</taxon>
        <taxon>Magnoliidae</taxon>
        <taxon>Laurales</taxon>
        <taxon>Lauraceae</taxon>
        <taxon>Persea</taxon>
    </lineage>
</organism>
<accession>A0ACC2KBF1</accession>
<dbReference type="Proteomes" id="UP001234297">
    <property type="component" value="Chromosome 4"/>
</dbReference>